<dbReference type="EMBL" id="CDMZ01001219">
    <property type="protein sequence ID" value="CEM29239.1"/>
    <property type="molecule type" value="Genomic_DNA"/>
</dbReference>
<accession>A0A0G4GHM6</accession>
<dbReference type="AlphaFoldDB" id="A0A0G4GHM6"/>
<evidence type="ECO:0000256" key="1">
    <source>
        <dbReference type="SAM" id="MobiDB-lite"/>
    </source>
</evidence>
<protein>
    <submittedName>
        <fullName evidence="2">Uncharacterized protein</fullName>
    </submittedName>
</protein>
<reference evidence="2" key="1">
    <citation type="submission" date="2014-11" db="EMBL/GenBank/DDBJ databases">
        <authorList>
            <person name="Otto D Thomas"/>
            <person name="Naeem Raeece"/>
        </authorList>
    </citation>
    <scope>NUCLEOTIDE SEQUENCE</scope>
</reference>
<evidence type="ECO:0000313" key="2">
    <source>
        <dbReference type="EMBL" id="CEM29239.1"/>
    </source>
</evidence>
<feature type="non-terminal residue" evidence="2">
    <location>
        <position position="1"/>
    </location>
</feature>
<feature type="compositionally biased region" description="Polar residues" evidence="1">
    <location>
        <begin position="478"/>
        <end position="488"/>
    </location>
</feature>
<feature type="compositionally biased region" description="Basic and acidic residues" evidence="1">
    <location>
        <begin position="467"/>
        <end position="476"/>
    </location>
</feature>
<feature type="compositionally biased region" description="Acidic residues" evidence="1">
    <location>
        <begin position="423"/>
        <end position="442"/>
    </location>
</feature>
<feature type="compositionally biased region" description="Basic and acidic residues" evidence="1">
    <location>
        <begin position="146"/>
        <end position="159"/>
    </location>
</feature>
<organism evidence="2">
    <name type="scientific">Chromera velia CCMP2878</name>
    <dbReference type="NCBI Taxonomy" id="1169474"/>
    <lineage>
        <taxon>Eukaryota</taxon>
        <taxon>Sar</taxon>
        <taxon>Alveolata</taxon>
        <taxon>Colpodellida</taxon>
        <taxon>Chromeraceae</taxon>
        <taxon>Chromera</taxon>
    </lineage>
</organism>
<feature type="region of interest" description="Disordered" evidence="1">
    <location>
        <begin position="411"/>
        <end position="488"/>
    </location>
</feature>
<proteinExistence type="predicted"/>
<gene>
    <name evidence="2" type="ORF">Cvel_21927</name>
</gene>
<feature type="region of interest" description="Disordered" evidence="1">
    <location>
        <begin position="83"/>
        <end position="120"/>
    </location>
</feature>
<name>A0A0G4GHM6_9ALVE</name>
<dbReference type="VEuPathDB" id="CryptoDB:Cvel_21927"/>
<sequence>LPPPAESEDPLKQLSELIREAFSSPTETQAKLKEEWERTRKEFQKGVLDRLSLETVQRKGSESLDAARKGLASIPERVGRAVQASASRVRQTAGEGARSFFRGGTASNETTERGEEGRSSVNGPLGFLFRRLPRWVWMSRGGSGEEVKAEGWDKDKEGKEEEGEGEEESKGVSFFPSLPFGLGQAGKVDDLAARLNLTDRLIQLEYLQPSKERWVYDPWEAHDERMQKASEKKTLPEILGAKFGQFVLGSRREKRVRSYRGPIPRNISPQVKGDLCARIGQLAAEFYLDSLDEYESREITASELLERAKVLCQNAGQPGGGDEAVEAHMDNLILPLFGDDANGIALSNAQSRIELETEYRTFLNEHPRMMSKYTEIDKTPSIFQIRQKLSDAFQKVSTFIRRSKRPRLSALPLPKWFGRSNDDDSQDEEKGEGDQPAEEDSDLSLTVASPKITLDVPPVDQTSTSVVDRRTTREALMRTSNPFRPTRSSAAALLSAEKRLEMQRRKLDPLFSPASRGLEDVRMFVSTTLEGCEEGSDQVMLHVSRFAEAVRDAEAAVLDARRKGRPRPRYIPSAAAISDKDPFNSALCRAESTLRFAYQQLLQELEDLYAFSSPPPSSSAEKRDLDLERVAEFFFFMTEFGVGLSGNSEVSGAVKKVCEAVRRDAEKPFDPAVFSVPA</sequence>
<feature type="region of interest" description="Disordered" evidence="1">
    <location>
        <begin position="146"/>
        <end position="172"/>
    </location>
</feature>